<evidence type="ECO:0000256" key="3">
    <source>
        <dbReference type="ARBA" id="ARBA00022452"/>
    </source>
</evidence>
<dbReference type="PROSITE" id="PS52016">
    <property type="entry name" value="TONB_DEPENDENT_REC_3"/>
    <property type="match status" value="1"/>
</dbReference>
<evidence type="ECO:0000313" key="10">
    <source>
        <dbReference type="EMBL" id="GEP94709.1"/>
    </source>
</evidence>
<gene>
    <name evidence="10" type="ORF">CCY01nite_09690</name>
</gene>
<dbReference type="InterPro" id="IPR023997">
    <property type="entry name" value="TonB-dep_OMP_SusC/RagA_CS"/>
</dbReference>
<dbReference type="FunFam" id="2.170.130.10:FF:000008">
    <property type="entry name" value="SusC/RagA family TonB-linked outer membrane protein"/>
    <property type="match status" value="1"/>
</dbReference>
<evidence type="ECO:0000259" key="8">
    <source>
        <dbReference type="Pfam" id="PF07660"/>
    </source>
</evidence>
<reference evidence="10 11" key="1">
    <citation type="submission" date="2019-07" db="EMBL/GenBank/DDBJ databases">
        <title>Whole genome shotgun sequence of Chitinophaga cymbidii NBRC 109752.</title>
        <authorList>
            <person name="Hosoyama A."/>
            <person name="Uohara A."/>
            <person name="Ohji S."/>
            <person name="Ichikawa N."/>
        </authorList>
    </citation>
    <scope>NUCLEOTIDE SEQUENCE [LARGE SCALE GENOMIC DNA]</scope>
    <source>
        <strain evidence="10 11">NBRC 109752</strain>
    </source>
</reference>
<name>A0A512RG74_9BACT</name>
<dbReference type="NCBIfam" id="TIGR04057">
    <property type="entry name" value="SusC_RagA_signa"/>
    <property type="match status" value="1"/>
</dbReference>
<dbReference type="Pfam" id="PF13715">
    <property type="entry name" value="CarbopepD_reg_2"/>
    <property type="match status" value="1"/>
</dbReference>
<evidence type="ECO:0000313" key="11">
    <source>
        <dbReference type="Proteomes" id="UP000321436"/>
    </source>
</evidence>
<comment type="caution">
    <text evidence="10">The sequence shown here is derived from an EMBL/GenBank/DDBJ whole genome shotgun (WGS) entry which is preliminary data.</text>
</comment>
<proteinExistence type="inferred from homology"/>
<evidence type="ECO:0000256" key="5">
    <source>
        <dbReference type="ARBA" id="ARBA00023136"/>
    </source>
</evidence>
<evidence type="ECO:0000256" key="1">
    <source>
        <dbReference type="ARBA" id="ARBA00004571"/>
    </source>
</evidence>
<dbReference type="EMBL" id="BKAU01000001">
    <property type="protein sequence ID" value="GEP94709.1"/>
    <property type="molecule type" value="Genomic_DNA"/>
</dbReference>
<dbReference type="InterPro" id="IPR023996">
    <property type="entry name" value="TonB-dep_OMP_SusC/RagA"/>
</dbReference>
<dbReference type="GO" id="GO:0009279">
    <property type="term" value="C:cell outer membrane"/>
    <property type="evidence" value="ECO:0007669"/>
    <property type="project" value="UniProtKB-SubCell"/>
</dbReference>
<dbReference type="Pfam" id="PF07715">
    <property type="entry name" value="Plug"/>
    <property type="match status" value="1"/>
</dbReference>
<feature type="domain" description="Secretin/TonB short N-terminal" evidence="8">
    <location>
        <begin position="47"/>
        <end position="97"/>
    </location>
</feature>
<keyword evidence="11" id="KW-1185">Reference proteome</keyword>
<dbReference type="AlphaFoldDB" id="A0A512RG74"/>
<dbReference type="Proteomes" id="UP000321436">
    <property type="component" value="Unassembled WGS sequence"/>
</dbReference>
<organism evidence="10 11">
    <name type="scientific">Chitinophaga cymbidii</name>
    <dbReference type="NCBI Taxonomy" id="1096750"/>
    <lineage>
        <taxon>Bacteria</taxon>
        <taxon>Pseudomonadati</taxon>
        <taxon>Bacteroidota</taxon>
        <taxon>Chitinophagia</taxon>
        <taxon>Chitinophagales</taxon>
        <taxon>Chitinophagaceae</taxon>
        <taxon>Chitinophaga</taxon>
    </lineage>
</organism>
<dbReference type="InterPro" id="IPR012910">
    <property type="entry name" value="Plug_dom"/>
</dbReference>
<evidence type="ECO:0000256" key="7">
    <source>
        <dbReference type="PROSITE-ProRule" id="PRU01360"/>
    </source>
</evidence>
<dbReference type="Pfam" id="PF07660">
    <property type="entry name" value="STN"/>
    <property type="match status" value="1"/>
</dbReference>
<keyword evidence="5 7" id="KW-0472">Membrane</keyword>
<dbReference type="SUPFAM" id="SSF56935">
    <property type="entry name" value="Porins"/>
    <property type="match status" value="1"/>
</dbReference>
<keyword evidence="2 7" id="KW-0813">Transport</keyword>
<dbReference type="Gene3D" id="2.60.40.1120">
    <property type="entry name" value="Carboxypeptidase-like, regulatory domain"/>
    <property type="match status" value="1"/>
</dbReference>
<dbReference type="InterPro" id="IPR039426">
    <property type="entry name" value="TonB-dep_rcpt-like"/>
</dbReference>
<comment type="subcellular location">
    <subcellularLocation>
        <location evidence="1 7">Cell outer membrane</location>
        <topology evidence="1 7">Multi-pass membrane protein</topology>
    </subcellularLocation>
</comment>
<evidence type="ECO:0000256" key="2">
    <source>
        <dbReference type="ARBA" id="ARBA00022448"/>
    </source>
</evidence>
<keyword evidence="3 7" id="KW-1134">Transmembrane beta strand</keyword>
<dbReference type="Gene3D" id="2.170.130.10">
    <property type="entry name" value="TonB-dependent receptor, plug domain"/>
    <property type="match status" value="1"/>
</dbReference>
<dbReference type="InterPro" id="IPR037066">
    <property type="entry name" value="Plug_dom_sf"/>
</dbReference>
<dbReference type="RefSeq" id="WP_186830913.1">
    <property type="nucleotide sequence ID" value="NZ_BKAU01000001.1"/>
</dbReference>
<keyword evidence="6 7" id="KW-0998">Cell outer membrane</keyword>
<dbReference type="InterPro" id="IPR008969">
    <property type="entry name" value="CarboxyPept-like_regulatory"/>
</dbReference>
<dbReference type="Gene3D" id="3.55.50.30">
    <property type="match status" value="1"/>
</dbReference>
<dbReference type="InterPro" id="IPR011662">
    <property type="entry name" value="Secretin/TonB_short_N"/>
</dbReference>
<dbReference type="SUPFAM" id="SSF49464">
    <property type="entry name" value="Carboxypeptidase regulatory domain-like"/>
    <property type="match status" value="1"/>
</dbReference>
<keyword evidence="4 7" id="KW-0812">Transmembrane</keyword>
<feature type="domain" description="TonB-dependent receptor plug" evidence="9">
    <location>
        <begin position="206"/>
        <end position="312"/>
    </location>
</feature>
<accession>A0A512RG74</accession>
<evidence type="ECO:0000259" key="9">
    <source>
        <dbReference type="Pfam" id="PF07715"/>
    </source>
</evidence>
<evidence type="ECO:0000256" key="6">
    <source>
        <dbReference type="ARBA" id="ARBA00023237"/>
    </source>
</evidence>
<evidence type="ECO:0000256" key="4">
    <source>
        <dbReference type="ARBA" id="ARBA00022692"/>
    </source>
</evidence>
<comment type="similarity">
    <text evidence="7">Belongs to the TonB-dependent receptor family.</text>
</comment>
<dbReference type="Gene3D" id="2.40.170.20">
    <property type="entry name" value="TonB-dependent receptor, beta-barrel domain"/>
    <property type="match status" value="1"/>
</dbReference>
<dbReference type="InterPro" id="IPR036942">
    <property type="entry name" value="Beta-barrel_TonB_sf"/>
</dbReference>
<dbReference type="NCBIfam" id="TIGR04056">
    <property type="entry name" value="OMP_RagA_SusC"/>
    <property type="match status" value="1"/>
</dbReference>
<protein>
    <submittedName>
        <fullName evidence="10">SusC/RagA family TonB-linked outer membrane protein</fullName>
    </submittedName>
</protein>
<sequence length="1129" mass="124167">MKIVAGLLCIVFFYTGAKGMAQGIDLSVKDMPLRDVFSEISKQTGFSIICSKQLFDGSTPVSIHVKNASLRQVLDECLKNQELTYDIEEKMIMIRRKEKAGNTLPGKDRADTAIVVTGVVKGENNIALPGVSVKVKGGSGGMVTDADGRFRLTLPPQGVLVFSFIGYKTTEVPLSGRQSLNLHLEPANSGLDEVVVIGYGAVKRGDLTGAVGKVNMDDFSKAPVPTLEGALAGRVAGVTVSTTDGQPGSLSNIVIRGAGSVTQDNSPLFVVDGFPIENPDNNTINPSDIESIDVLKDASATAIYGARGANGVVIITTKSGKKGQPVISYNPSLGIMKNIQYTKMMNAADFVEYQLQIDPARKEIYFDSTRAADYYQHVQSDDLQRQLYRTGVMQNHEVSVRGGSDKSTYAISANALNQDGIVINSGFQRYQGRVNINQQVRDNLKVGINVNYSTTKATGSVFAENPAGHTYSYIYNVLGYRPTSGVRKRDVLDELFDVVDEDQAANQILINPIISMRNEHRLSQNNNLVANGFIKYDIIPHLSLNISGGIQRSNSVGENFYNSNTSQGNKYRSIGVNGRASEGSYNDWVNSNTLTYDRTFNKKHKFNVMGGFTMQGRSTQSMGISAQQVPNESLGIDGLDEAPVVTISKSSSRWGLISYLGRMNYEFDSRYLFTANFRVDGSSKFAPGSKWGYFPSGAFAWRMSREKFMKNMAFISDAKLRVTIGQSGNNRVGDFSYLSTLSMPVVSGYSFNNATPSLGTALGALGSSALQWETSVQTNIGYDLSLFKDRISLTADVYRKITDNLLLRAEVPYVTGYMNAFKNVGKTENKGLELTLNTINIQGKAFTWSSNFNIAFNQNKILALAHDQTELQSRVSFAGSYSNVALYVARVGQPLAQFYGLVWDGVYQYEDFNKNSSGKYVLKDEVTTNGVARNSIQPGDIKYKDLNGDLVVNSDDFTTIGRAIPKHVGGFSNNFTYRNFDLNLFFQWSYGNKLFNANRLIFEGNGTSTKQLNQYDHYKDRWTPENPSNTLFRAGGQGPMYYSTRVLEDGSYLRLKTVYLGYSFSNALLRQIKMKGLKVYAAAQNLLTWTNYSGPDPEVSTRNSNLTPGFDYSAYPRALTVTVGINASF</sequence>